<dbReference type="Gene3D" id="1.20.58.2220">
    <property type="entry name" value="Formin, FH2 domain"/>
    <property type="match status" value="1"/>
</dbReference>
<comment type="caution">
    <text evidence="9">The sequence shown here is derived from an EMBL/GenBank/DDBJ whole genome shotgun (WGS) entry which is preliminary data.</text>
</comment>
<name>A0A9Q1ILH0_SYNKA</name>
<evidence type="ECO:0000313" key="10">
    <source>
        <dbReference type="Proteomes" id="UP001152622"/>
    </source>
</evidence>
<reference evidence="9" key="1">
    <citation type="journal article" date="2023" name="Science">
        <title>Genome structures resolve the early diversification of teleost fishes.</title>
        <authorList>
            <person name="Parey E."/>
            <person name="Louis A."/>
            <person name="Montfort J."/>
            <person name="Bouchez O."/>
            <person name="Roques C."/>
            <person name="Iampietro C."/>
            <person name="Lluch J."/>
            <person name="Castinel A."/>
            <person name="Donnadieu C."/>
            <person name="Desvignes T."/>
            <person name="Floi Bucao C."/>
            <person name="Jouanno E."/>
            <person name="Wen M."/>
            <person name="Mejri S."/>
            <person name="Dirks R."/>
            <person name="Jansen H."/>
            <person name="Henkel C."/>
            <person name="Chen W.J."/>
            <person name="Zahm M."/>
            <person name="Cabau C."/>
            <person name="Klopp C."/>
            <person name="Thompson A.W."/>
            <person name="Robinson-Rechavi M."/>
            <person name="Braasch I."/>
            <person name="Lecointre G."/>
            <person name="Bobe J."/>
            <person name="Postlethwait J.H."/>
            <person name="Berthelot C."/>
            <person name="Roest Crollius H."/>
            <person name="Guiguen Y."/>
        </authorList>
    </citation>
    <scope>NUCLEOTIDE SEQUENCE</scope>
    <source>
        <strain evidence="9">WJC10195</strain>
    </source>
</reference>
<proteinExistence type="inferred from homology"/>
<evidence type="ECO:0000256" key="7">
    <source>
        <dbReference type="SAM" id="Phobius"/>
    </source>
</evidence>
<dbReference type="Proteomes" id="UP001152622">
    <property type="component" value="Chromosome 12"/>
</dbReference>
<feature type="transmembrane region" description="Helical" evidence="7">
    <location>
        <begin position="681"/>
        <end position="703"/>
    </location>
</feature>
<feature type="transmembrane region" description="Helical" evidence="7">
    <location>
        <begin position="723"/>
        <end position="744"/>
    </location>
</feature>
<evidence type="ECO:0000256" key="3">
    <source>
        <dbReference type="ARBA" id="ARBA00022692"/>
    </source>
</evidence>
<feature type="domain" description="FH2" evidence="8">
    <location>
        <begin position="227"/>
        <end position="621"/>
    </location>
</feature>
<evidence type="ECO:0000256" key="1">
    <source>
        <dbReference type="ARBA" id="ARBA00004141"/>
    </source>
</evidence>
<feature type="compositionally biased region" description="Polar residues" evidence="6">
    <location>
        <begin position="184"/>
        <end position="207"/>
    </location>
</feature>
<evidence type="ECO:0000256" key="2">
    <source>
        <dbReference type="ARBA" id="ARBA00006434"/>
    </source>
</evidence>
<sequence>MSFQDEDEDEEAIFLSHDLSSPSECHSSSGGGGGGDASSLTYSSSSEHIPPPPQTPPPPPPFMFNDPPLPLSIIPPEPEHTPRMHLPYQRRHPHPVPPPPPPRRSSVPCRQSLRKVLPTKEELLSHHLHQSLPPFPVTQPTHSNIQQAHHGPQGHQSLPSQPSPEPASPGRPLQELHPHGGRQRQASPEPSQPQLHVHPSNQMSQLANPPPPPPLPPPCEPPPLPGPAHMDSSHMNVKRLRWEQVENSEGTIWGQLGEDSDYDKLSDMVKYLDLELHFGTQKSHQSAVPQPETSKKKDVVEILSHKKAYNASILIAHLKLSPAELRQVLMSMSTERLEPAHLKQLLLYSPDEDEVKQYERYSKEPHKLSEPDQFVLQMLSVPEYKTRLKSLHFKTTLQEKMEEMKAGYECIYNASLELQNSKKLAKILEFVLAMGNYLNNSQPKTNKTTGFKINFLTELSTTKTVDGKSTFLHILVKSLSQHFPAVLGFAKDLTTVSLAAKVNQRTITTDLNDLQSTICDIRAACKIMPATPEDRFAAVMSGFLENTHPAMQSLESLQQRAMGEFCKVASFFGEDSKATTTDSFFGIFTEFIGKFERALNEIQAPENPRSPRSPRLASPSPLAWVFVLVLVAVSVLWIPLIQVAQGGQLFIYIQSISSYLQPPVCMVFMAGCFWKRTNEKGAFWGLILGLLMGFVRMVLDFVYPIPLCHEADSRPGVVKYVHFLYFSIILSFFTAAVVIIVSLATEKPTDDQISGLTWFTRFDRVKKKNASVEEVISVEQNQVKPPVEDRISSGDAELVNRGSLSTVDGNEGCMYRVKSALLWVCGLEREGAGPRPSVPSPPAETACLLEEDPTMRHVVNANLIVCISVTAFLIGYWA</sequence>
<feature type="compositionally biased region" description="Polar residues" evidence="6">
    <location>
        <begin position="138"/>
        <end position="147"/>
    </location>
</feature>
<dbReference type="PROSITE" id="PS51444">
    <property type="entry name" value="FH2"/>
    <property type="match status" value="1"/>
</dbReference>
<dbReference type="InterPro" id="IPR001734">
    <property type="entry name" value="Na/solute_symporter"/>
</dbReference>
<evidence type="ECO:0000256" key="5">
    <source>
        <dbReference type="ARBA" id="ARBA00023136"/>
    </source>
</evidence>
<dbReference type="PANTHER" id="PTHR45725">
    <property type="entry name" value="FORMIN HOMOLOGY 2 FAMILY MEMBER"/>
    <property type="match status" value="1"/>
</dbReference>
<keyword evidence="4 7" id="KW-1133">Transmembrane helix</keyword>
<dbReference type="SMART" id="SM00498">
    <property type="entry name" value="FH2"/>
    <property type="match status" value="1"/>
</dbReference>
<feature type="compositionally biased region" description="Pro residues" evidence="6">
    <location>
        <begin position="208"/>
        <end position="226"/>
    </location>
</feature>
<evidence type="ECO:0000256" key="6">
    <source>
        <dbReference type="SAM" id="MobiDB-lite"/>
    </source>
</evidence>
<evidence type="ECO:0000313" key="9">
    <source>
        <dbReference type="EMBL" id="KAJ8345027.1"/>
    </source>
</evidence>
<dbReference type="EMBL" id="JAINUF010000012">
    <property type="protein sequence ID" value="KAJ8345027.1"/>
    <property type="molecule type" value="Genomic_DNA"/>
</dbReference>
<keyword evidence="5 7" id="KW-0472">Membrane</keyword>
<dbReference type="GO" id="GO:0016020">
    <property type="term" value="C:membrane"/>
    <property type="evidence" value="ECO:0007669"/>
    <property type="project" value="UniProtKB-SubCell"/>
</dbReference>
<dbReference type="PANTHER" id="PTHR45725:SF3">
    <property type="entry name" value="DELPHILIN"/>
    <property type="match status" value="1"/>
</dbReference>
<dbReference type="InterPro" id="IPR051425">
    <property type="entry name" value="Formin_Homology"/>
</dbReference>
<dbReference type="Pfam" id="PF02181">
    <property type="entry name" value="FH2"/>
    <property type="match status" value="1"/>
</dbReference>
<keyword evidence="3 7" id="KW-0812">Transmembrane</keyword>
<dbReference type="InterPro" id="IPR042201">
    <property type="entry name" value="FH2_Formin_sf"/>
</dbReference>
<organism evidence="9 10">
    <name type="scientific">Synaphobranchus kaupii</name>
    <name type="common">Kaup's arrowtooth eel</name>
    <dbReference type="NCBI Taxonomy" id="118154"/>
    <lineage>
        <taxon>Eukaryota</taxon>
        <taxon>Metazoa</taxon>
        <taxon>Chordata</taxon>
        <taxon>Craniata</taxon>
        <taxon>Vertebrata</taxon>
        <taxon>Euteleostomi</taxon>
        <taxon>Actinopterygii</taxon>
        <taxon>Neopterygii</taxon>
        <taxon>Teleostei</taxon>
        <taxon>Anguilliformes</taxon>
        <taxon>Synaphobranchidae</taxon>
        <taxon>Synaphobranchus</taxon>
    </lineage>
</organism>
<feature type="region of interest" description="Disordered" evidence="6">
    <location>
        <begin position="1"/>
        <end position="232"/>
    </location>
</feature>
<protein>
    <recommendedName>
        <fullName evidence="8">FH2 domain-containing protein</fullName>
    </recommendedName>
</protein>
<comment type="similarity">
    <text evidence="2">Belongs to the sodium:solute symporter (SSF) (TC 2.A.21) family.</text>
</comment>
<dbReference type="InterPro" id="IPR038377">
    <property type="entry name" value="Na/Glc_symporter_sf"/>
</dbReference>
<dbReference type="SUPFAM" id="SSF101447">
    <property type="entry name" value="Formin homology 2 domain (FH2 domain)"/>
    <property type="match status" value="1"/>
</dbReference>
<dbReference type="Pfam" id="PF00474">
    <property type="entry name" value="SSF"/>
    <property type="match status" value="1"/>
</dbReference>
<feature type="compositionally biased region" description="Pro residues" evidence="6">
    <location>
        <begin position="49"/>
        <end position="76"/>
    </location>
</feature>
<evidence type="ECO:0000259" key="8">
    <source>
        <dbReference type="PROSITE" id="PS51444"/>
    </source>
</evidence>
<keyword evidence="10" id="KW-1185">Reference proteome</keyword>
<feature type="transmembrane region" description="Helical" evidence="7">
    <location>
        <begin position="622"/>
        <end position="643"/>
    </location>
</feature>
<dbReference type="InterPro" id="IPR015425">
    <property type="entry name" value="FH2_Formin"/>
</dbReference>
<dbReference type="AlphaFoldDB" id="A0A9Q1ILH0"/>
<accession>A0A9Q1ILH0</accession>
<dbReference type="PROSITE" id="PS50283">
    <property type="entry name" value="NA_SOLUT_SYMP_3"/>
    <property type="match status" value="1"/>
</dbReference>
<gene>
    <name evidence="9" type="ORF">SKAU_G00292200</name>
</gene>
<dbReference type="OrthoDB" id="410721at2759"/>
<evidence type="ECO:0000256" key="4">
    <source>
        <dbReference type="ARBA" id="ARBA00022989"/>
    </source>
</evidence>
<comment type="subcellular location">
    <subcellularLocation>
        <location evidence="1">Membrane</location>
        <topology evidence="1">Multi-pass membrane protein</topology>
    </subcellularLocation>
</comment>
<dbReference type="GO" id="GO:0022857">
    <property type="term" value="F:transmembrane transporter activity"/>
    <property type="evidence" value="ECO:0007669"/>
    <property type="project" value="InterPro"/>
</dbReference>
<feature type="compositionally biased region" description="Acidic residues" evidence="6">
    <location>
        <begin position="1"/>
        <end position="12"/>
    </location>
</feature>
<feature type="transmembrane region" description="Helical" evidence="7">
    <location>
        <begin position="858"/>
        <end position="877"/>
    </location>
</feature>
<dbReference type="Gene3D" id="1.20.1730.10">
    <property type="entry name" value="Sodium/glucose cotransporter"/>
    <property type="match status" value="1"/>
</dbReference>